<reference evidence="1 2" key="1">
    <citation type="journal article" date="2012" name="J. Bacteriol.">
        <title>Genome sequence of the soybean symbiont Sinorhizobium fredii HH103.</title>
        <authorList>
            <person name="Weidner S."/>
            <person name="Becker A."/>
            <person name="Bonilla I."/>
            <person name="Jaenicke S."/>
            <person name="Lloret J."/>
            <person name="Margaret I."/>
            <person name="Puhler A."/>
            <person name="Ruiz-Sainz J.E."/>
            <person name="Schneiker-Bekel S."/>
            <person name="Szczepanowski R."/>
            <person name="Vinardell J.M."/>
            <person name="Zehner S."/>
            <person name="Gottfert M."/>
        </authorList>
    </citation>
    <scope>NUCLEOTIDE SEQUENCE [LARGE SCALE GENOMIC DNA]</scope>
    <source>
        <strain evidence="1 2">HH103</strain>
    </source>
</reference>
<dbReference type="KEGG" id="sfh:SFHH103_02704"/>
<evidence type="ECO:0000313" key="2">
    <source>
        <dbReference type="Proteomes" id="UP000007735"/>
    </source>
</evidence>
<dbReference type="Proteomes" id="UP000007735">
    <property type="component" value="Chromosome"/>
</dbReference>
<accession>G9ABA8</accession>
<sequence length="31" mass="3307">MKTAQGDFIKDSNDLAAMAYWTASAVLSRSG</sequence>
<name>G9ABA8_SINF1</name>
<protein>
    <submittedName>
        <fullName evidence="1">Uncharacterized protein</fullName>
    </submittedName>
</protein>
<gene>
    <name evidence="1" type="ordered locus">SFHH103_02704</name>
</gene>
<dbReference type="AlphaFoldDB" id="G9ABA8"/>
<organism evidence="1 2">
    <name type="scientific">Sinorhizobium fredii (strain HH103)</name>
    <dbReference type="NCBI Taxonomy" id="1117943"/>
    <lineage>
        <taxon>Bacteria</taxon>
        <taxon>Pseudomonadati</taxon>
        <taxon>Pseudomonadota</taxon>
        <taxon>Alphaproteobacteria</taxon>
        <taxon>Hyphomicrobiales</taxon>
        <taxon>Rhizobiaceae</taxon>
        <taxon>Sinorhizobium/Ensifer group</taxon>
        <taxon>Sinorhizobium</taxon>
    </lineage>
</organism>
<dbReference type="HOGENOM" id="CLU_3398115_0_0_5"/>
<proteinExistence type="predicted"/>
<evidence type="ECO:0000313" key="1">
    <source>
        <dbReference type="EMBL" id="CCE97199.1"/>
    </source>
</evidence>
<dbReference type="EMBL" id="HE616890">
    <property type="protein sequence ID" value="CCE97199.1"/>
    <property type="molecule type" value="Genomic_DNA"/>
</dbReference>